<organism evidence="1 2">
    <name type="scientific">Brassica carinata</name>
    <name type="common">Ethiopian mustard</name>
    <name type="synonym">Abyssinian cabbage</name>
    <dbReference type="NCBI Taxonomy" id="52824"/>
    <lineage>
        <taxon>Eukaryota</taxon>
        <taxon>Viridiplantae</taxon>
        <taxon>Streptophyta</taxon>
        <taxon>Embryophyta</taxon>
        <taxon>Tracheophyta</taxon>
        <taxon>Spermatophyta</taxon>
        <taxon>Magnoliopsida</taxon>
        <taxon>eudicotyledons</taxon>
        <taxon>Gunneridae</taxon>
        <taxon>Pentapetalae</taxon>
        <taxon>rosids</taxon>
        <taxon>malvids</taxon>
        <taxon>Brassicales</taxon>
        <taxon>Brassicaceae</taxon>
        <taxon>Brassiceae</taxon>
        <taxon>Brassica</taxon>
    </lineage>
</organism>
<dbReference type="AlphaFoldDB" id="A0A8X7RPA3"/>
<dbReference type="EMBL" id="JAAMPC010000009">
    <property type="protein sequence ID" value="KAG2291598.1"/>
    <property type="molecule type" value="Genomic_DNA"/>
</dbReference>
<gene>
    <name evidence="1" type="ORF">Bca52824_038267</name>
</gene>
<accession>A0A8X7RPA3</accession>
<sequence>MDNVGFDSIYSYHLHFLVGLILDHNNFDGFMLQLTSLLHWSSLPPQNPSSLFGMVPEIFVANLYHSRGFLGTVATTILIAKYAKDSWRP</sequence>
<reference evidence="1 2" key="1">
    <citation type="submission" date="2020-02" db="EMBL/GenBank/DDBJ databases">
        <authorList>
            <person name="Ma Q."/>
            <person name="Huang Y."/>
            <person name="Song X."/>
            <person name="Pei D."/>
        </authorList>
    </citation>
    <scope>NUCLEOTIDE SEQUENCE [LARGE SCALE GENOMIC DNA]</scope>
    <source>
        <strain evidence="1">Sxm20200214</strain>
        <tissue evidence="1">Leaf</tissue>
    </source>
</reference>
<evidence type="ECO:0000313" key="1">
    <source>
        <dbReference type="EMBL" id="KAG2291598.1"/>
    </source>
</evidence>
<evidence type="ECO:0000313" key="2">
    <source>
        <dbReference type="Proteomes" id="UP000886595"/>
    </source>
</evidence>
<comment type="caution">
    <text evidence="1">The sequence shown here is derived from an EMBL/GenBank/DDBJ whole genome shotgun (WGS) entry which is preliminary data.</text>
</comment>
<name>A0A8X7RPA3_BRACI</name>
<keyword evidence="2" id="KW-1185">Reference proteome</keyword>
<protein>
    <submittedName>
        <fullName evidence="1">Uncharacterized protein</fullName>
    </submittedName>
</protein>
<proteinExistence type="predicted"/>
<dbReference type="Proteomes" id="UP000886595">
    <property type="component" value="Unassembled WGS sequence"/>
</dbReference>